<evidence type="ECO:0000313" key="2">
    <source>
        <dbReference type="Proteomes" id="UP000012960"/>
    </source>
</evidence>
<keyword evidence="2" id="KW-1185">Reference proteome</keyword>
<dbReference type="AlphaFoldDB" id="A0A804HNE0"/>
<proteinExistence type="predicted"/>
<dbReference type="InParanoid" id="A0A804HNE0"/>
<name>A0A804HNE0_MUSAM</name>
<sequence length="44" mass="4986">LIITLIPINKTLKSYRGRKRRKGNDNDCFEGIGLLDRFEGIGPP</sequence>
<dbReference type="Proteomes" id="UP000012960">
    <property type="component" value="Unplaced"/>
</dbReference>
<dbReference type="EnsemblPlants" id="Ma00_t04850.1">
    <property type="protein sequence ID" value="Ma00_p04850.1"/>
    <property type="gene ID" value="Ma00_g04850"/>
</dbReference>
<evidence type="ECO:0000313" key="1">
    <source>
        <dbReference type="EnsemblPlants" id="Ma00_p04850.1"/>
    </source>
</evidence>
<organism evidence="1 2">
    <name type="scientific">Musa acuminata subsp. malaccensis</name>
    <name type="common">Wild banana</name>
    <name type="synonym">Musa malaccensis</name>
    <dbReference type="NCBI Taxonomy" id="214687"/>
    <lineage>
        <taxon>Eukaryota</taxon>
        <taxon>Viridiplantae</taxon>
        <taxon>Streptophyta</taxon>
        <taxon>Embryophyta</taxon>
        <taxon>Tracheophyta</taxon>
        <taxon>Spermatophyta</taxon>
        <taxon>Magnoliopsida</taxon>
        <taxon>Liliopsida</taxon>
        <taxon>Zingiberales</taxon>
        <taxon>Musaceae</taxon>
        <taxon>Musa</taxon>
    </lineage>
</organism>
<protein>
    <submittedName>
        <fullName evidence="1">Uncharacterized protein</fullName>
    </submittedName>
</protein>
<accession>A0A804HNE0</accession>
<dbReference type="Gramene" id="Ma00_t04850.1">
    <property type="protein sequence ID" value="Ma00_p04850.1"/>
    <property type="gene ID" value="Ma00_g04850"/>
</dbReference>
<reference evidence="1" key="1">
    <citation type="submission" date="2021-05" db="UniProtKB">
        <authorList>
            <consortium name="EnsemblPlants"/>
        </authorList>
    </citation>
    <scope>IDENTIFICATION</scope>
    <source>
        <strain evidence="1">subsp. malaccensis</strain>
    </source>
</reference>